<dbReference type="SUPFAM" id="SSF63862">
    <property type="entry name" value="Thiamin pyrophosphokinase, substrate-binding domain"/>
    <property type="match status" value="1"/>
</dbReference>
<dbReference type="Gene3D" id="3.40.50.10240">
    <property type="entry name" value="Thiamin pyrophosphokinase, catalytic domain"/>
    <property type="match status" value="1"/>
</dbReference>
<dbReference type="GO" id="GO:0030975">
    <property type="term" value="F:thiamine binding"/>
    <property type="evidence" value="ECO:0007669"/>
    <property type="project" value="InterPro"/>
</dbReference>
<dbReference type="RefSeq" id="WP_101330319.1">
    <property type="nucleotide sequence ID" value="NZ_PJNH01000001.1"/>
</dbReference>
<dbReference type="InterPro" id="IPR007371">
    <property type="entry name" value="TPK_catalytic"/>
</dbReference>
<dbReference type="SMART" id="SM00983">
    <property type="entry name" value="TPK_B1_binding"/>
    <property type="match status" value="1"/>
</dbReference>
<dbReference type="NCBIfam" id="TIGR01378">
    <property type="entry name" value="thi_PPkinase"/>
    <property type="match status" value="1"/>
</dbReference>
<evidence type="ECO:0000256" key="4">
    <source>
        <dbReference type="ARBA" id="ARBA00022840"/>
    </source>
</evidence>
<proteinExistence type="predicted"/>
<dbReference type="GO" id="GO:0006772">
    <property type="term" value="P:thiamine metabolic process"/>
    <property type="evidence" value="ECO:0007669"/>
    <property type="project" value="UniProtKB-UniRule"/>
</dbReference>
<protein>
    <recommendedName>
        <fullName evidence="5">Thiamine diphosphokinase</fullName>
        <ecNumber evidence="5">2.7.6.2</ecNumber>
    </recommendedName>
</protein>
<dbReference type="GO" id="GO:0005524">
    <property type="term" value="F:ATP binding"/>
    <property type="evidence" value="ECO:0007669"/>
    <property type="project" value="UniProtKB-KW"/>
</dbReference>
<dbReference type="GO" id="GO:0004788">
    <property type="term" value="F:thiamine diphosphokinase activity"/>
    <property type="evidence" value="ECO:0007669"/>
    <property type="project" value="UniProtKB-UniRule"/>
</dbReference>
<name>A0A2I0QW62_9BACI</name>
<keyword evidence="8" id="KW-1185">Reference proteome</keyword>
<dbReference type="GO" id="GO:0009229">
    <property type="term" value="P:thiamine diphosphate biosynthetic process"/>
    <property type="evidence" value="ECO:0007669"/>
    <property type="project" value="InterPro"/>
</dbReference>
<dbReference type="Pfam" id="PF04265">
    <property type="entry name" value="TPK_B1_binding"/>
    <property type="match status" value="1"/>
</dbReference>
<reference evidence="7 8" key="1">
    <citation type="submission" date="2017-06" db="EMBL/GenBank/DDBJ databases">
        <title>the draft geome sequence of Illustriluteabacillus marina B3227.</title>
        <authorList>
            <person name="He R.-H."/>
            <person name="Du Z.-J."/>
        </authorList>
    </citation>
    <scope>NUCLEOTIDE SEQUENCE [LARGE SCALE GENOMIC DNA]</scope>
    <source>
        <strain evidence="7 8">B3227</strain>
    </source>
</reference>
<dbReference type="PANTHER" id="PTHR41299">
    <property type="entry name" value="THIAMINE PYROPHOSPHOKINASE"/>
    <property type="match status" value="1"/>
</dbReference>
<gene>
    <name evidence="7" type="ORF">CEY16_02130</name>
</gene>
<evidence type="ECO:0000256" key="1">
    <source>
        <dbReference type="ARBA" id="ARBA00022679"/>
    </source>
</evidence>
<sequence>MKTVGIVAGGPKNELPSFSEYLSIDFWIGVDEGCLHLKSQNINPDLAVGDFDSMTETELSEISQVSEVLQFPNDKDQTDLEIGIDQAIKMDPDLVLIFGATGGRLDHEWMNINLLKKFSEKRIDAWMINKHNELTIKYPDTYKLEKDLRYKYISFLPMTEKVEHLSLKGFRYELEDENISSDSSLTVSNEWNEKKGTYSFSTGILLVVKSRD</sequence>
<dbReference type="InterPro" id="IPR036371">
    <property type="entry name" value="TPK_B1-bd_sf"/>
</dbReference>
<dbReference type="SUPFAM" id="SSF63999">
    <property type="entry name" value="Thiamin pyrophosphokinase, catalytic domain"/>
    <property type="match status" value="1"/>
</dbReference>
<dbReference type="CDD" id="cd07995">
    <property type="entry name" value="TPK"/>
    <property type="match status" value="1"/>
</dbReference>
<evidence type="ECO:0000259" key="6">
    <source>
        <dbReference type="SMART" id="SM00983"/>
    </source>
</evidence>
<dbReference type="Proteomes" id="UP000243524">
    <property type="component" value="Unassembled WGS sequence"/>
</dbReference>
<keyword evidence="3 7" id="KW-0418">Kinase</keyword>
<dbReference type="Pfam" id="PF04263">
    <property type="entry name" value="TPK_catalytic"/>
    <property type="match status" value="1"/>
</dbReference>
<dbReference type="EC" id="2.7.6.2" evidence="5"/>
<dbReference type="InterPro" id="IPR036759">
    <property type="entry name" value="TPK_catalytic_sf"/>
</dbReference>
<evidence type="ECO:0000256" key="2">
    <source>
        <dbReference type="ARBA" id="ARBA00022741"/>
    </source>
</evidence>
<evidence type="ECO:0000256" key="5">
    <source>
        <dbReference type="NCBIfam" id="TIGR01378"/>
    </source>
</evidence>
<dbReference type="InterPro" id="IPR053149">
    <property type="entry name" value="TPK"/>
</dbReference>
<keyword evidence="4" id="KW-0067">ATP-binding</keyword>
<dbReference type="AlphaFoldDB" id="A0A2I0QW62"/>
<evidence type="ECO:0000256" key="3">
    <source>
        <dbReference type="ARBA" id="ARBA00022777"/>
    </source>
</evidence>
<accession>A0A2I0QW62</accession>
<keyword evidence="1" id="KW-0808">Transferase</keyword>
<dbReference type="InterPro" id="IPR006282">
    <property type="entry name" value="Thi_PPkinase"/>
</dbReference>
<dbReference type="InterPro" id="IPR007373">
    <property type="entry name" value="Thiamin_PyroPKinase_B1-bd"/>
</dbReference>
<dbReference type="GO" id="GO:0016301">
    <property type="term" value="F:kinase activity"/>
    <property type="evidence" value="ECO:0007669"/>
    <property type="project" value="UniProtKB-KW"/>
</dbReference>
<comment type="caution">
    <text evidence="7">The sequence shown here is derived from an EMBL/GenBank/DDBJ whole genome shotgun (WGS) entry which is preliminary data.</text>
</comment>
<dbReference type="EMBL" id="PJNH01000001">
    <property type="protein sequence ID" value="PKR78576.1"/>
    <property type="molecule type" value="Genomic_DNA"/>
</dbReference>
<feature type="domain" description="Thiamin pyrophosphokinase thiamin-binding" evidence="6">
    <location>
        <begin position="140"/>
        <end position="206"/>
    </location>
</feature>
<dbReference type="OrthoDB" id="9804377at2"/>
<organism evidence="7 8">
    <name type="scientific">Halalkalibacillus sediminis</name>
    <dbReference type="NCBI Taxonomy" id="2018042"/>
    <lineage>
        <taxon>Bacteria</taxon>
        <taxon>Bacillati</taxon>
        <taxon>Bacillota</taxon>
        <taxon>Bacilli</taxon>
        <taxon>Bacillales</taxon>
        <taxon>Bacillaceae</taxon>
        <taxon>Halalkalibacillus</taxon>
    </lineage>
</organism>
<evidence type="ECO:0000313" key="8">
    <source>
        <dbReference type="Proteomes" id="UP000243524"/>
    </source>
</evidence>
<dbReference type="PANTHER" id="PTHR41299:SF1">
    <property type="entry name" value="THIAMINE PYROPHOSPHOKINASE"/>
    <property type="match status" value="1"/>
</dbReference>
<keyword evidence="2" id="KW-0547">Nucleotide-binding</keyword>
<evidence type="ECO:0000313" key="7">
    <source>
        <dbReference type="EMBL" id="PKR78576.1"/>
    </source>
</evidence>